<evidence type="ECO:0000313" key="2">
    <source>
        <dbReference type="EMBL" id="RLL71716.1"/>
    </source>
</evidence>
<dbReference type="InterPro" id="IPR015943">
    <property type="entry name" value="WD40/YVTN_repeat-like_dom_sf"/>
</dbReference>
<protein>
    <submittedName>
        <fullName evidence="2">DUF1513 domain-containing protein</fullName>
    </submittedName>
</protein>
<keyword evidence="3" id="KW-1185">Reference proteome</keyword>
<evidence type="ECO:0000313" key="3">
    <source>
        <dbReference type="Proteomes" id="UP000279673"/>
    </source>
</evidence>
<name>A0A421BTT6_9RHOB</name>
<dbReference type="AlphaFoldDB" id="A0A421BTT6"/>
<dbReference type="Proteomes" id="UP000279673">
    <property type="component" value="Unassembled WGS sequence"/>
</dbReference>
<feature type="compositionally biased region" description="Polar residues" evidence="1">
    <location>
        <begin position="19"/>
        <end position="29"/>
    </location>
</feature>
<comment type="caution">
    <text evidence="2">The sequence shown here is derived from an EMBL/GenBank/DDBJ whole genome shotgun (WGS) entry which is preliminary data.</text>
</comment>
<dbReference type="InterPro" id="IPR008311">
    <property type="entry name" value="UCP028101"/>
</dbReference>
<evidence type="ECO:0000256" key="1">
    <source>
        <dbReference type="SAM" id="MobiDB-lite"/>
    </source>
</evidence>
<reference evidence="2 3" key="1">
    <citation type="submission" date="2018-10" db="EMBL/GenBank/DDBJ databases">
        <title>Rhodobacter sp . BO-81.</title>
        <authorList>
            <person name="Im W.T."/>
        </authorList>
    </citation>
    <scope>NUCLEOTIDE SEQUENCE [LARGE SCALE GENOMIC DNA]</scope>
    <source>
        <strain evidence="2 3">BO-81</strain>
    </source>
</reference>
<gene>
    <name evidence="2" type="ORF">DYS74_03635</name>
</gene>
<dbReference type="Pfam" id="PF07433">
    <property type="entry name" value="DUF1513"/>
    <property type="match status" value="1"/>
</dbReference>
<accession>A0A421BTT6</accession>
<organism evidence="2 3">
    <name type="scientific">Paenirhodobacter hankyongi</name>
    <dbReference type="NCBI Taxonomy" id="2294033"/>
    <lineage>
        <taxon>Bacteria</taxon>
        <taxon>Pseudomonadati</taxon>
        <taxon>Pseudomonadota</taxon>
        <taxon>Alphaproteobacteria</taxon>
        <taxon>Rhodobacterales</taxon>
        <taxon>Rhodobacter group</taxon>
        <taxon>Paenirhodobacter</taxon>
    </lineage>
</organism>
<dbReference type="EMBL" id="RCHI01000003">
    <property type="protein sequence ID" value="RLL71716.1"/>
    <property type="molecule type" value="Genomic_DNA"/>
</dbReference>
<proteinExistence type="predicted"/>
<dbReference type="InterPro" id="IPR011044">
    <property type="entry name" value="Quino_amine_DH_bsu"/>
</dbReference>
<feature type="region of interest" description="Disordered" evidence="1">
    <location>
        <begin position="1"/>
        <end position="29"/>
    </location>
</feature>
<dbReference type="Gene3D" id="2.130.10.10">
    <property type="entry name" value="YVTN repeat-like/Quinoprotein amine dehydrogenase"/>
    <property type="match status" value="1"/>
</dbReference>
<sequence>MRPMAGRSMPMGLKPTPSMPSRTITTTTSAACPATGPAVTVFRRCGPRCGRRAMRPRPARAAITTAVTRTEGEPSMRRRDFTLGMAASLPVLAGCAPALVPERSGSGMQASLFIPGYHPEKLRPVGEPPDSRRRAKEGPETMLTRISPRGEVRQAVFPVIAHDVAISPDGRAGFFGRMNLGGGEGAAHHVTFDPQTLEMIAVGRSLGPGWRGGGHGLFLPDGTVLCAERAPERPYAGRPSDHYGRLSRRDPMTLRVLDTLPTHGIDPHELRLSDDGRSVIVANYGSVPRRRGGLWQVVEPAVTVVDLDSGRLLRRLAVPDPHAEVRHLALGRGGRIFAIRARQGLPGDNAIWLQAIGDVADALPVDPNPTASYLPMAPVLLDRAGGPVRVLARGEPQAHLLEGLSVEYDPLHNEFLAIFPSSHRLMVFSGDDGALVHSIDMRSRGMVRPSGLALLPDSDRYVIAGYWQGLIVAERGSHRVVHRLTGSAPVVGGHSHMTAA</sequence>
<feature type="region of interest" description="Disordered" evidence="1">
    <location>
        <begin position="119"/>
        <end position="139"/>
    </location>
</feature>
<dbReference type="SUPFAM" id="SSF50969">
    <property type="entry name" value="YVTN repeat-like/Quinoprotein amine dehydrogenase"/>
    <property type="match status" value="1"/>
</dbReference>